<protein>
    <submittedName>
        <fullName evidence="1">Uncharacterized protein</fullName>
    </submittedName>
</protein>
<reference evidence="1 2" key="1">
    <citation type="submission" date="2024-04" db="EMBL/GenBank/DDBJ databases">
        <title>Tritrichomonas musculus Genome.</title>
        <authorList>
            <person name="Alves-Ferreira E."/>
            <person name="Grigg M."/>
            <person name="Lorenzi H."/>
            <person name="Galac M."/>
        </authorList>
    </citation>
    <scope>NUCLEOTIDE SEQUENCE [LARGE SCALE GENOMIC DNA]</scope>
    <source>
        <strain evidence="1 2">EAF2021</strain>
    </source>
</reference>
<sequence length="78" mass="8717">MWRSEQSRLTTWARKGSDGVEYSGDSGKEGFKTLASITAAGYILPLLLIAGGVTTRYETNWFGQNRYAAKHIDEENED</sequence>
<proteinExistence type="predicted"/>
<accession>A0ABR2KRY7</accession>
<evidence type="ECO:0000313" key="2">
    <source>
        <dbReference type="Proteomes" id="UP001470230"/>
    </source>
</evidence>
<comment type="caution">
    <text evidence="1">The sequence shown here is derived from an EMBL/GenBank/DDBJ whole genome shotgun (WGS) entry which is preliminary data.</text>
</comment>
<evidence type="ECO:0000313" key="1">
    <source>
        <dbReference type="EMBL" id="KAK8892730.1"/>
    </source>
</evidence>
<dbReference type="Proteomes" id="UP001470230">
    <property type="component" value="Unassembled WGS sequence"/>
</dbReference>
<name>A0ABR2KRY7_9EUKA</name>
<dbReference type="EMBL" id="JAPFFF010000004">
    <property type="protein sequence ID" value="KAK8892730.1"/>
    <property type="molecule type" value="Genomic_DNA"/>
</dbReference>
<gene>
    <name evidence="1" type="ORF">M9Y10_029971</name>
</gene>
<keyword evidence="2" id="KW-1185">Reference proteome</keyword>
<organism evidence="1 2">
    <name type="scientific">Tritrichomonas musculus</name>
    <dbReference type="NCBI Taxonomy" id="1915356"/>
    <lineage>
        <taxon>Eukaryota</taxon>
        <taxon>Metamonada</taxon>
        <taxon>Parabasalia</taxon>
        <taxon>Tritrichomonadida</taxon>
        <taxon>Tritrichomonadidae</taxon>
        <taxon>Tritrichomonas</taxon>
    </lineage>
</organism>